<accession>A0ABD2ZJY9</accession>
<evidence type="ECO:0000313" key="2">
    <source>
        <dbReference type="EMBL" id="KAL3519161.1"/>
    </source>
</evidence>
<name>A0ABD2ZJY9_9GENT</name>
<feature type="compositionally biased region" description="Low complexity" evidence="1">
    <location>
        <begin position="86"/>
        <end position="97"/>
    </location>
</feature>
<sequence length="194" mass="21128">MASESGAGMSTPPSTSILSTTPTPETPILVPREPIEFMLDPYKTLSLASMPLVFQPEAQVTLASTTVIDVETTVVYLQTSTAPSRTSTTTIAPIATRSSRKRSQASGRDEERDNILINQLAMTSDSGASSSRVVIISNPFEHWEKINLGMEYHAKRSEFLFPWVSKSSISFSVGRQGLGPIYRDLSAEEGNRLS</sequence>
<evidence type="ECO:0000313" key="3">
    <source>
        <dbReference type="Proteomes" id="UP001630127"/>
    </source>
</evidence>
<feature type="region of interest" description="Disordered" evidence="1">
    <location>
        <begin position="1"/>
        <end position="28"/>
    </location>
</feature>
<comment type="caution">
    <text evidence="2">The sequence shown here is derived from an EMBL/GenBank/DDBJ whole genome shotgun (WGS) entry which is preliminary data.</text>
</comment>
<proteinExistence type="predicted"/>
<dbReference type="EMBL" id="JBJUIK010000009">
    <property type="protein sequence ID" value="KAL3519161.1"/>
    <property type="molecule type" value="Genomic_DNA"/>
</dbReference>
<feature type="region of interest" description="Disordered" evidence="1">
    <location>
        <begin position="86"/>
        <end position="113"/>
    </location>
</feature>
<gene>
    <name evidence="2" type="ORF">ACH5RR_021750</name>
</gene>
<reference evidence="2 3" key="1">
    <citation type="submission" date="2024-11" db="EMBL/GenBank/DDBJ databases">
        <title>A near-complete genome assembly of Cinchona calisaya.</title>
        <authorList>
            <person name="Lian D.C."/>
            <person name="Zhao X.W."/>
            <person name="Wei L."/>
        </authorList>
    </citation>
    <scope>NUCLEOTIDE SEQUENCE [LARGE SCALE GENOMIC DNA]</scope>
    <source>
        <tissue evidence="2">Nenye</tissue>
    </source>
</reference>
<evidence type="ECO:0000256" key="1">
    <source>
        <dbReference type="SAM" id="MobiDB-lite"/>
    </source>
</evidence>
<dbReference type="AlphaFoldDB" id="A0ABD2ZJY9"/>
<protein>
    <submittedName>
        <fullName evidence="2">Uncharacterized protein</fullName>
    </submittedName>
</protein>
<feature type="compositionally biased region" description="Low complexity" evidence="1">
    <location>
        <begin position="10"/>
        <end position="28"/>
    </location>
</feature>
<dbReference type="Proteomes" id="UP001630127">
    <property type="component" value="Unassembled WGS sequence"/>
</dbReference>
<keyword evidence="3" id="KW-1185">Reference proteome</keyword>
<organism evidence="2 3">
    <name type="scientific">Cinchona calisaya</name>
    <dbReference type="NCBI Taxonomy" id="153742"/>
    <lineage>
        <taxon>Eukaryota</taxon>
        <taxon>Viridiplantae</taxon>
        <taxon>Streptophyta</taxon>
        <taxon>Embryophyta</taxon>
        <taxon>Tracheophyta</taxon>
        <taxon>Spermatophyta</taxon>
        <taxon>Magnoliopsida</taxon>
        <taxon>eudicotyledons</taxon>
        <taxon>Gunneridae</taxon>
        <taxon>Pentapetalae</taxon>
        <taxon>asterids</taxon>
        <taxon>lamiids</taxon>
        <taxon>Gentianales</taxon>
        <taxon>Rubiaceae</taxon>
        <taxon>Cinchonoideae</taxon>
        <taxon>Cinchoneae</taxon>
        <taxon>Cinchona</taxon>
    </lineage>
</organism>